<keyword evidence="2" id="KW-1185">Reference proteome</keyword>
<dbReference type="RefSeq" id="WP_125306645.1">
    <property type="nucleotide sequence ID" value="NZ_RSEC01000021.1"/>
</dbReference>
<evidence type="ECO:0000313" key="2">
    <source>
        <dbReference type="Proteomes" id="UP000267081"/>
    </source>
</evidence>
<sequence length="75" mass="8315">MSPTDDGPVADDYDLEGFAEKLKRDRDGHQALYETTGREADRAYAAAYAQALHELFAATYGDFGEPLAIYNPDQK</sequence>
<name>A0A3R9FT80_9PSEU</name>
<dbReference type="Proteomes" id="UP000267081">
    <property type="component" value="Unassembled WGS sequence"/>
</dbReference>
<gene>
    <name evidence="1" type="ORF">EIY87_06190</name>
</gene>
<evidence type="ECO:0000313" key="1">
    <source>
        <dbReference type="EMBL" id="RSD23957.1"/>
    </source>
</evidence>
<proteinExistence type="predicted"/>
<accession>A0A3R9FT80</accession>
<dbReference type="AlphaFoldDB" id="A0A3R9FT80"/>
<reference evidence="1 2" key="1">
    <citation type="submission" date="2018-12" db="EMBL/GenBank/DDBJ databases">
        <title>Amycolatopsis eburnea sp. nov. actinomycete associate with arbuscular mycorrhiza fungal spore.</title>
        <authorList>
            <person name="Lumyong S."/>
            <person name="Chaiya L."/>
        </authorList>
    </citation>
    <scope>NUCLEOTIDE SEQUENCE [LARGE SCALE GENOMIC DNA]</scope>
    <source>
        <strain evidence="1 2">GLM-1</strain>
    </source>
</reference>
<dbReference type="OrthoDB" id="9967655at2"/>
<comment type="caution">
    <text evidence="1">The sequence shown here is derived from an EMBL/GenBank/DDBJ whole genome shotgun (WGS) entry which is preliminary data.</text>
</comment>
<protein>
    <submittedName>
        <fullName evidence="1">Uncharacterized protein</fullName>
    </submittedName>
</protein>
<organism evidence="1 2">
    <name type="scientific">Amycolatopsis eburnea</name>
    <dbReference type="NCBI Taxonomy" id="2267691"/>
    <lineage>
        <taxon>Bacteria</taxon>
        <taxon>Bacillati</taxon>
        <taxon>Actinomycetota</taxon>
        <taxon>Actinomycetes</taxon>
        <taxon>Pseudonocardiales</taxon>
        <taxon>Pseudonocardiaceae</taxon>
        <taxon>Amycolatopsis</taxon>
    </lineage>
</organism>
<dbReference type="EMBL" id="RSEC01000021">
    <property type="protein sequence ID" value="RSD23957.1"/>
    <property type="molecule type" value="Genomic_DNA"/>
</dbReference>